<accession>A0ABU3TFL0</accession>
<dbReference type="InterPro" id="IPR003594">
    <property type="entry name" value="HATPase_dom"/>
</dbReference>
<evidence type="ECO:0000313" key="7">
    <source>
        <dbReference type="EMBL" id="MDU0370161.1"/>
    </source>
</evidence>
<dbReference type="PROSITE" id="PS50109">
    <property type="entry name" value="HIS_KIN"/>
    <property type="match status" value="1"/>
</dbReference>
<keyword evidence="1" id="KW-0808">Transferase</keyword>
<dbReference type="Gene3D" id="1.25.40.10">
    <property type="entry name" value="Tetratricopeptide repeat domain"/>
    <property type="match status" value="2"/>
</dbReference>
<dbReference type="Pfam" id="PF13181">
    <property type="entry name" value="TPR_8"/>
    <property type="match status" value="2"/>
</dbReference>
<dbReference type="GO" id="GO:0016301">
    <property type="term" value="F:kinase activity"/>
    <property type="evidence" value="ECO:0007669"/>
    <property type="project" value="UniProtKB-KW"/>
</dbReference>
<keyword evidence="3" id="KW-0902">Two-component regulatory system</keyword>
<dbReference type="InterPro" id="IPR019734">
    <property type="entry name" value="TPR_rpt"/>
</dbReference>
<comment type="caution">
    <text evidence="7">The sequence shown here is derived from an EMBL/GenBank/DDBJ whole genome shotgun (WGS) entry which is preliminary data.</text>
</comment>
<keyword evidence="5" id="KW-0812">Transmembrane</keyword>
<dbReference type="Pfam" id="PF07730">
    <property type="entry name" value="HisKA_3"/>
    <property type="match status" value="1"/>
</dbReference>
<dbReference type="EMBL" id="JAWDJT010000003">
    <property type="protein sequence ID" value="MDU0370161.1"/>
    <property type="molecule type" value="Genomic_DNA"/>
</dbReference>
<keyword evidence="2 7" id="KW-0418">Kinase</keyword>
<name>A0ABU3TFL0_9BACT</name>
<proteinExistence type="predicted"/>
<evidence type="ECO:0000256" key="4">
    <source>
        <dbReference type="SAM" id="Coils"/>
    </source>
</evidence>
<keyword evidence="5" id="KW-1133">Transmembrane helix</keyword>
<dbReference type="InterPro" id="IPR011712">
    <property type="entry name" value="Sig_transdc_His_kin_sub3_dim/P"/>
</dbReference>
<dbReference type="Proteomes" id="UP001250698">
    <property type="component" value="Unassembled WGS sequence"/>
</dbReference>
<dbReference type="InterPro" id="IPR050482">
    <property type="entry name" value="Sensor_HK_TwoCompSys"/>
</dbReference>
<dbReference type="SMART" id="SM00028">
    <property type="entry name" value="TPR"/>
    <property type="match status" value="4"/>
</dbReference>
<dbReference type="PANTHER" id="PTHR24421">
    <property type="entry name" value="NITRATE/NITRITE SENSOR PROTEIN NARX-RELATED"/>
    <property type="match status" value="1"/>
</dbReference>
<dbReference type="InterPro" id="IPR005467">
    <property type="entry name" value="His_kinase_dom"/>
</dbReference>
<reference evidence="7 8" key="1">
    <citation type="submission" date="2023-10" db="EMBL/GenBank/DDBJ databases">
        <title>Hymenobacter endophyticus sp. nov., an isolate from the leaf tissues of wheat.</title>
        <authorList>
            <person name="Dai Y."/>
        </authorList>
    </citation>
    <scope>NUCLEOTIDE SEQUENCE [LARGE SCALE GENOMIC DNA]</scope>
    <source>
        <strain evidence="7 8">ZK17L-C2</strain>
    </source>
</reference>
<keyword evidence="5" id="KW-0472">Membrane</keyword>
<protein>
    <submittedName>
        <fullName evidence="7">Histidine kinase</fullName>
    </submittedName>
</protein>
<evidence type="ECO:0000313" key="8">
    <source>
        <dbReference type="Proteomes" id="UP001250698"/>
    </source>
</evidence>
<evidence type="ECO:0000256" key="1">
    <source>
        <dbReference type="ARBA" id="ARBA00022679"/>
    </source>
</evidence>
<dbReference type="SUPFAM" id="SSF48452">
    <property type="entry name" value="TPR-like"/>
    <property type="match status" value="2"/>
</dbReference>
<dbReference type="CDD" id="cd16917">
    <property type="entry name" value="HATPase_UhpB-NarQ-NarX-like"/>
    <property type="match status" value="1"/>
</dbReference>
<feature type="transmembrane region" description="Helical" evidence="5">
    <location>
        <begin position="390"/>
        <end position="409"/>
    </location>
</feature>
<feature type="coiled-coil region" evidence="4">
    <location>
        <begin position="220"/>
        <end position="247"/>
    </location>
</feature>
<gene>
    <name evidence="7" type="ORF">ROI90_07140</name>
</gene>
<dbReference type="Pfam" id="PF02518">
    <property type="entry name" value="HATPase_c"/>
    <property type="match status" value="1"/>
</dbReference>
<feature type="coiled-coil region" evidence="4">
    <location>
        <begin position="351"/>
        <end position="387"/>
    </location>
</feature>
<evidence type="ECO:0000259" key="6">
    <source>
        <dbReference type="PROSITE" id="PS50109"/>
    </source>
</evidence>
<evidence type="ECO:0000256" key="2">
    <source>
        <dbReference type="ARBA" id="ARBA00022777"/>
    </source>
</evidence>
<dbReference type="SUPFAM" id="SSF55874">
    <property type="entry name" value="ATPase domain of HSP90 chaperone/DNA topoisomerase II/histidine kinase"/>
    <property type="match status" value="1"/>
</dbReference>
<dbReference type="InterPro" id="IPR036890">
    <property type="entry name" value="HATPase_C_sf"/>
</dbReference>
<keyword evidence="8" id="KW-1185">Reference proteome</keyword>
<feature type="domain" description="Histidine kinase" evidence="6">
    <location>
        <begin position="429"/>
        <end position="618"/>
    </location>
</feature>
<sequence>MLVQQTSQRRIDSLRALIRARAVLDTTKVILVTRLAWEVQQRDVQAGLPLLRQAVALARTLNYRDYEAETLLDLADGYISLGDYKEAIKWLDKADAEFTRIHNVGGQIRCLGRRARIASQRGQYIKALTYCLKVPPSFDYGDTRRFYTSLQIQIASTYRQLGELGTAEQYLRHALEVSLHHDYPDRLNLIYEELGEVRRQQQRWQQASSYYAQSMVISKQLNLAQEIWRMEINLAEMEEELGQSEAALSRAHPALPQARKVLPVLVPRVLVLLARANLSRHRPDSAAYYAQLSLAASKPARAQADIQAGNEVLAQAYAQLGDFAHAYQAQQAFMVARDSLTGAEVRRRTAALQFRNELSQQQAEIRLLTQQNRLQQQHQQLGRLKQQRQAALLVGLGLGLLLLAGAGLWQYRRRQARREAALRTSLAADLHDDVGSLLTQISLQSTMLREGLYPVEQQRSHLDHMAETSRMAARQMSDVVWGIDARNDSFTSMLDRMHDHAHQVLPPAGLELDFYADPALAASSVSLGTRQALYLIYKEALHNAVKHARATQVTVRLRQQGRQLELVVLDDGQAAPIRPAVGGQGLRNMRARAAAAAGTVTYETQGPGFRVTARLPLG</sequence>
<evidence type="ECO:0000256" key="5">
    <source>
        <dbReference type="SAM" id="Phobius"/>
    </source>
</evidence>
<dbReference type="InterPro" id="IPR011990">
    <property type="entry name" value="TPR-like_helical_dom_sf"/>
</dbReference>
<dbReference type="RefSeq" id="WP_315997644.1">
    <property type="nucleotide sequence ID" value="NZ_JAWDJT010000003.1"/>
</dbReference>
<keyword evidence="4" id="KW-0175">Coiled coil</keyword>
<dbReference type="Gene3D" id="3.30.565.10">
    <property type="entry name" value="Histidine kinase-like ATPase, C-terminal domain"/>
    <property type="match status" value="1"/>
</dbReference>
<evidence type="ECO:0000256" key="3">
    <source>
        <dbReference type="ARBA" id="ARBA00023012"/>
    </source>
</evidence>
<organism evidence="7 8">
    <name type="scientific">Hymenobacter endophyticus</name>
    <dbReference type="NCBI Taxonomy" id="3076335"/>
    <lineage>
        <taxon>Bacteria</taxon>
        <taxon>Pseudomonadati</taxon>
        <taxon>Bacteroidota</taxon>
        <taxon>Cytophagia</taxon>
        <taxon>Cytophagales</taxon>
        <taxon>Hymenobacteraceae</taxon>
        <taxon>Hymenobacter</taxon>
    </lineage>
</organism>